<evidence type="ECO:0008006" key="4">
    <source>
        <dbReference type="Google" id="ProtNLM"/>
    </source>
</evidence>
<reference evidence="2" key="1">
    <citation type="submission" date="2022-03" db="EMBL/GenBank/DDBJ databases">
        <authorList>
            <person name="Sayadi A."/>
        </authorList>
    </citation>
    <scope>NUCLEOTIDE SEQUENCE</scope>
</reference>
<keyword evidence="1" id="KW-0732">Signal</keyword>
<evidence type="ECO:0000313" key="2">
    <source>
        <dbReference type="EMBL" id="CAH2012944.1"/>
    </source>
</evidence>
<name>A0A9P0M6V1_ACAOB</name>
<organism evidence="2 3">
    <name type="scientific">Acanthoscelides obtectus</name>
    <name type="common">Bean weevil</name>
    <name type="synonym">Bruchus obtectus</name>
    <dbReference type="NCBI Taxonomy" id="200917"/>
    <lineage>
        <taxon>Eukaryota</taxon>
        <taxon>Metazoa</taxon>
        <taxon>Ecdysozoa</taxon>
        <taxon>Arthropoda</taxon>
        <taxon>Hexapoda</taxon>
        <taxon>Insecta</taxon>
        <taxon>Pterygota</taxon>
        <taxon>Neoptera</taxon>
        <taxon>Endopterygota</taxon>
        <taxon>Coleoptera</taxon>
        <taxon>Polyphaga</taxon>
        <taxon>Cucujiformia</taxon>
        <taxon>Chrysomeloidea</taxon>
        <taxon>Chrysomelidae</taxon>
        <taxon>Bruchinae</taxon>
        <taxon>Bruchini</taxon>
        <taxon>Acanthoscelides</taxon>
    </lineage>
</organism>
<keyword evidence="3" id="KW-1185">Reference proteome</keyword>
<evidence type="ECO:0000256" key="1">
    <source>
        <dbReference type="SAM" id="SignalP"/>
    </source>
</evidence>
<protein>
    <recommendedName>
        <fullName evidence="4">Secreted protein</fullName>
    </recommendedName>
</protein>
<comment type="caution">
    <text evidence="2">The sequence shown here is derived from an EMBL/GenBank/DDBJ whole genome shotgun (WGS) entry which is preliminary data.</text>
</comment>
<dbReference type="AlphaFoldDB" id="A0A9P0M6V1"/>
<evidence type="ECO:0000313" key="3">
    <source>
        <dbReference type="Proteomes" id="UP001152888"/>
    </source>
</evidence>
<feature type="signal peptide" evidence="1">
    <location>
        <begin position="1"/>
        <end position="25"/>
    </location>
</feature>
<dbReference type="Proteomes" id="UP001152888">
    <property type="component" value="Unassembled WGS sequence"/>
</dbReference>
<dbReference type="EMBL" id="CAKOFQ010008246">
    <property type="protein sequence ID" value="CAH2012944.1"/>
    <property type="molecule type" value="Genomic_DNA"/>
</dbReference>
<sequence>MNAGNFTFLFRQSICLIFFANNSTATVTNTNFESVLIIPLYCTPLLRCPLSMFYLASAKSQFVGLSMSCGPRNSPSNSVTPQST</sequence>
<accession>A0A9P0M6V1</accession>
<proteinExistence type="predicted"/>
<feature type="chain" id="PRO_5040189608" description="Secreted protein" evidence="1">
    <location>
        <begin position="26"/>
        <end position="84"/>
    </location>
</feature>
<gene>
    <name evidence="2" type="ORF">ACAOBT_LOCUS33117</name>
</gene>